<reference evidence="3" key="3">
    <citation type="submission" date="2023-03" db="UniProtKB">
        <authorList>
            <consortium name="EnsemblPlants"/>
        </authorList>
    </citation>
    <scope>IDENTIFICATION</scope>
    <source>
        <strain evidence="3">cv. Chiifu-401-42</strain>
    </source>
</reference>
<name>M4EJ32_BRACM</name>
<dbReference type="InterPro" id="IPR002156">
    <property type="entry name" value="RNaseH_domain"/>
</dbReference>
<dbReference type="GO" id="GO:0003676">
    <property type="term" value="F:nucleic acid binding"/>
    <property type="evidence" value="ECO:0007669"/>
    <property type="project" value="InterPro"/>
</dbReference>
<feature type="domain" description="RNase H type-1" evidence="1">
    <location>
        <begin position="405"/>
        <end position="525"/>
    </location>
</feature>
<dbReference type="EnsemblPlants" id="Bra028797.1">
    <property type="protein sequence ID" value="Bra028797.1-P"/>
    <property type="gene ID" value="Bra028797"/>
</dbReference>
<dbReference type="InParanoid" id="M4EJ32"/>
<feature type="domain" description="Reverse transcriptase zinc-binding" evidence="2">
    <location>
        <begin position="208"/>
        <end position="296"/>
    </location>
</feature>
<dbReference type="eggNOG" id="KOG1075">
    <property type="taxonomic scope" value="Eukaryota"/>
</dbReference>
<dbReference type="PANTHER" id="PTHR47074:SF49">
    <property type="entry name" value="POLYNUCLEOTIDYL TRANSFERASE, RIBONUCLEASE H-LIKE SUPERFAMILY PROTEIN"/>
    <property type="match status" value="1"/>
</dbReference>
<dbReference type="CDD" id="cd06222">
    <property type="entry name" value="RNase_H_like"/>
    <property type="match status" value="1"/>
</dbReference>
<reference evidence="3 4" key="1">
    <citation type="journal article" date="2011" name="Nat. Genet.">
        <title>The genome of the mesopolyploid crop species Brassica rapa.</title>
        <authorList>
            <consortium name="Brassica rapa Genome Sequencing Project Consortium"/>
            <person name="Wang X."/>
            <person name="Wang H."/>
            <person name="Wang J."/>
            <person name="Sun R."/>
            <person name="Wu J."/>
            <person name="Liu S."/>
            <person name="Bai Y."/>
            <person name="Mun J.H."/>
            <person name="Bancroft I."/>
            <person name="Cheng F."/>
            <person name="Huang S."/>
            <person name="Li X."/>
            <person name="Hua W."/>
            <person name="Wang J."/>
            <person name="Wang X."/>
            <person name="Freeling M."/>
            <person name="Pires J.C."/>
            <person name="Paterson A.H."/>
            <person name="Chalhoub B."/>
            <person name="Wang B."/>
            <person name="Hayward A."/>
            <person name="Sharpe A.G."/>
            <person name="Park B.S."/>
            <person name="Weisshaar B."/>
            <person name="Liu B."/>
            <person name="Li B."/>
            <person name="Liu B."/>
            <person name="Tong C."/>
            <person name="Song C."/>
            <person name="Duran C."/>
            <person name="Peng C."/>
            <person name="Geng C."/>
            <person name="Koh C."/>
            <person name="Lin C."/>
            <person name="Edwards D."/>
            <person name="Mu D."/>
            <person name="Shen D."/>
            <person name="Soumpourou E."/>
            <person name="Li F."/>
            <person name="Fraser F."/>
            <person name="Conant G."/>
            <person name="Lassalle G."/>
            <person name="King G.J."/>
            <person name="Bonnema G."/>
            <person name="Tang H."/>
            <person name="Wang H."/>
            <person name="Belcram H."/>
            <person name="Zhou H."/>
            <person name="Hirakawa H."/>
            <person name="Abe H."/>
            <person name="Guo H."/>
            <person name="Wang H."/>
            <person name="Jin H."/>
            <person name="Parkin I.A."/>
            <person name="Batley J."/>
            <person name="Kim J.S."/>
            <person name="Just J."/>
            <person name="Li J."/>
            <person name="Xu J."/>
            <person name="Deng J."/>
            <person name="Kim J.A."/>
            <person name="Li J."/>
            <person name="Yu J."/>
            <person name="Meng J."/>
            <person name="Wang J."/>
            <person name="Min J."/>
            <person name="Poulain J."/>
            <person name="Wang J."/>
            <person name="Hatakeyama K."/>
            <person name="Wu K."/>
            <person name="Wang L."/>
            <person name="Fang L."/>
            <person name="Trick M."/>
            <person name="Links M.G."/>
            <person name="Zhao M."/>
            <person name="Jin M."/>
            <person name="Ramchiary N."/>
            <person name="Drou N."/>
            <person name="Berkman P.J."/>
            <person name="Cai Q."/>
            <person name="Huang Q."/>
            <person name="Li R."/>
            <person name="Tabata S."/>
            <person name="Cheng S."/>
            <person name="Zhang S."/>
            <person name="Zhang S."/>
            <person name="Huang S."/>
            <person name="Sato S."/>
            <person name="Sun S."/>
            <person name="Kwon S.J."/>
            <person name="Choi S.R."/>
            <person name="Lee T.H."/>
            <person name="Fan W."/>
            <person name="Zhao X."/>
            <person name="Tan X."/>
            <person name="Xu X."/>
            <person name="Wang Y."/>
            <person name="Qiu Y."/>
            <person name="Yin Y."/>
            <person name="Li Y."/>
            <person name="Du Y."/>
            <person name="Liao Y."/>
            <person name="Lim Y."/>
            <person name="Narusaka Y."/>
            <person name="Wang Y."/>
            <person name="Wang Z."/>
            <person name="Li Z."/>
            <person name="Wang Z."/>
            <person name="Xiong Z."/>
            <person name="Zhang Z."/>
        </authorList>
    </citation>
    <scope>NUCLEOTIDE SEQUENCE [LARGE SCALE GENOMIC DNA]</scope>
    <source>
        <strain evidence="3 4">cv. Chiifu-401-42</strain>
    </source>
</reference>
<evidence type="ECO:0000313" key="4">
    <source>
        <dbReference type="Proteomes" id="UP000011750"/>
    </source>
</evidence>
<evidence type="ECO:0000259" key="2">
    <source>
        <dbReference type="Pfam" id="PF13966"/>
    </source>
</evidence>
<dbReference type="SUPFAM" id="SSF53098">
    <property type="entry name" value="Ribonuclease H-like"/>
    <property type="match status" value="1"/>
</dbReference>
<dbReference type="HOGENOM" id="CLU_000680_14_9_1"/>
<dbReference type="InterPro" id="IPR012337">
    <property type="entry name" value="RNaseH-like_sf"/>
</dbReference>
<protein>
    <submittedName>
        <fullName evidence="3">Uncharacterized protein</fullName>
    </submittedName>
</protein>
<evidence type="ECO:0000259" key="1">
    <source>
        <dbReference type="Pfam" id="PF13456"/>
    </source>
</evidence>
<proteinExistence type="predicted"/>
<dbReference type="InterPro" id="IPR052929">
    <property type="entry name" value="RNase_H-like_EbsB-rel"/>
</dbReference>
<dbReference type="OMA" id="FIWRICH"/>
<dbReference type="PANTHER" id="PTHR47074">
    <property type="entry name" value="BNAC02G40300D PROTEIN"/>
    <property type="match status" value="1"/>
</dbReference>
<accession>M4EJ32</accession>
<organism evidence="3 4">
    <name type="scientific">Brassica campestris</name>
    <name type="common">Field mustard</name>
    <dbReference type="NCBI Taxonomy" id="3711"/>
    <lineage>
        <taxon>Eukaryota</taxon>
        <taxon>Viridiplantae</taxon>
        <taxon>Streptophyta</taxon>
        <taxon>Embryophyta</taxon>
        <taxon>Tracheophyta</taxon>
        <taxon>Spermatophyta</taxon>
        <taxon>Magnoliopsida</taxon>
        <taxon>eudicotyledons</taxon>
        <taxon>Gunneridae</taxon>
        <taxon>Pentapetalae</taxon>
        <taxon>rosids</taxon>
        <taxon>malvids</taxon>
        <taxon>Brassicales</taxon>
        <taxon>Brassicaceae</taxon>
        <taxon>Brassiceae</taxon>
        <taxon>Brassica</taxon>
    </lineage>
</organism>
<dbReference type="Proteomes" id="UP000011750">
    <property type="component" value="Chromosome A02"/>
</dbReference>
<keyword evidence="4" id="KW-1185">Reference proteome</keyword>
<dbReference type="GO" id="GO:0004523">
    <property type="term" value="F:RNA-DNA hybrid ribonuclease activity"/>
    <property type="evidence" value="ECO:0007669"/>
    <property type="project" value="InterPro"/>
</dbReference>
<dbReference type="Pfam" id="PF13456">
    <property type="entry name" value="RVT_3"/>
    <property type="match status" value="1"/>
</dbReference>
<reference evidence="3 4" key="2">
    <citation type="journal article" date="2018" name="Hortic Res">
        <title>Improved Brassica rapa reference genome by single-molecule sequencing and chromosome conformation capture technologies.</title>
        <authorList>
            <person name="Zhang L."/>
            <person name="Cai X."/>
            <person name="Wu J."/>
            <person name="Liu M."/>
            <person name="Grob S."/>
            <person name="Cheng F."/>
            <person name="Liang J."/>
            <person name="Cai C."/>
            <person name="Liu Z."/>
            <person name="Liu B."/>
            <person name="Wang F."/>
            <person name="Li S."/>
            <person name="Liu F."/>
            <person name="Li X."/>
            <person name="Cheng L."/>
            <person name="Yang W."/>
            <person name="Li M.H."/>
            <person name="Grossniklaus U."/>
            <person name="Zheng H."/>
            <person name="Wang X."/>
        </authorList>
    </citation>
    <scope>NUCLEOTIDE SEQUENCE [LARGE SCALE GENOMIC DNA]</scope>
    <source>
        <strain evidence="3 4">cv. Chiifu-401-42</strain>
    </source>
</reference>
<dbReference type="Pfam" id="PF13966">
    <property type="entry name" value="zf-RVT"/>
    <property type="match status" value="1"/>
</dbReference>
<evidence type="ECO:0000313" key="3">
    <source>
        <dbReference type="EnsemblPlants" id="Bra028797.1-P"/>
    </source>
</evidence>
<dbReference type="Gene3D" id="3.30.420.10">
    <property type="entry name" value="Ribonuclease H-like superfamily/Ribonuclease H"/>
    <property type="match status" value="1"/>
</dbReference>
<dbReference type="InterPro" id="IPR026960">
    <property type="entry name" value="RVT-Znf"/>
</dbReference>
<dbReference type="InterPro" id="IPR044730">
    <property type="entry name" value="RNase_H-like_dom_plant"/>
</dbReference>
<dbReference type="Gramene" id="Bra028797.1">
    <property type="protein sequence ID" value="Bra028797.1-P"/>
    <property type="gene ID" value="Bra028797"/>
</dbReference>
<dbReference type="AlphaFoldDB" id="M4EJ32"/>
<sequence>MSCFMLPASLCKQIQSLLTRFWWDANPEKRKMCWVAWSKLTLPKNLGGLGFRDIECFNQALLAKIAWRLVQDPNSLLGQTLLGKYCHSDPFLRASSSTSGSHGWRGILWGRDLLLTGLGWTIGNGASVKVWEDPWLSNLSPSIPMGPPTLHNRNMRVHELILPHSNEWNIQAIRQHLPLYEDFILQLIPSSLNKEDELVWLGEKSGSYTSKSGYALSRITSYPHNIDPFPWKKTIWNLKTSPKLRSFLWKIKSAALPVGSALLARGIQIDPRCKRCGEVETPIHLLLTCTFSARVWDLIPALNKPVPSSDLSISELLLCCTTMTNLPPTGLASTPVAPWVLWHLWKNRNQLVFDNKSWSEAELTLKVLKDARSWEEASQAPVKTCSPRNRPPLPQQPSTGYACFTDGAWDPNSINSGQGWVFHDPNGVSVEHRSSNRSHVASPLVAEALAVKAALLDAVAFGFFRLNVFSDSKSLVNLLNSSSSTLELHSLLFDIRALSCRFEVISFGFIPRLNNVKADSLAKAALFSLVNPLRGE</sequence>
<dbReference type="InterPro" id="IPR036397">
    <property type="entry name" value="RNaseH_sf"/>
</dbReference>